<feature type="chain" id="PRO_5046299754" description="Cell wall hydrolase SleB domain-containing protein" evidence="2">
    <location>
        <begin position="31"/>
        <end position="198"/>
    </location>
</feature>
<feature type="domain" description="Cell wall hydrolase SleB" evidence="3">
    <location>
        <begin position="100"/>
        <end position="197"/>
    </location>
</feature>
<keyword evidence="5" id="KW-1185">Reference proteome</keyword>
<feature type="signal peptide" evidence="2">
    <location>
        <begin position="1"/>
        <end position="30"/>
    </location>
</feature>
<evidence type="ECO:0000256" key="2">
    <source>
        <dbReference type="SAM" id="SignalP"/>
    </source>
</evidence>
<dbReference type="InterPro" id="IPR042047">
    <property type="entry name" value="SleB_dom1"/>
</dbReference>
<keyword evidence="2" id="KW-0732">Signal</keyword>
<dbReference type="Proteomes" id="UP001187221">
    <property type="component" value="Unassembled WGS sequence"/>
</dbReference>
<dbReference type="InterPro" id="IPR011105">
    <property type="entry name" value="Cell_wall_hydrolase_SleB"/>
</dbReference>
<evidence type="ECO:0000313" key="4">
    <source>
        <dbReference type="EMBL" id="GMM61473.1"/>
    </source>
</evidence>
<organism evidence="4 5">
    <name type="scientific">Novosphingobium pituita</name>
    <dbReference type="NCBI Taxonomy" id="3056842"/>
    <lineage>
        <taxon>Bacteria</taxon>
        <taxon>Pseudomonadati</taxon>
        <taxon>Pseudomonadota</taxon>
        <taxon>Alphaproteobacteria</taxon>
        <taxon>Sphingomonadales</taxon>
        <taxon>Sphingomonadaceae</taxon>
        <taxon>Novosphingobium</taxon>
    </lineage>
</organism>
<protein>
    <recommendedName>
        <fullName evidence="3">Cell wall hydrolase SleB domain-containing protein</fullName>
    </recommendedName>
</protein>
<reference evidence="4 5" key="1">
    <citation type="submission" date="2023-06" db="EMBL/GenBank/DDBJ databases">
        <title>Draft genome sequence of Novosphingobium sp. strain IK01.</title>
        <authorList>
            <person name="Hatamoto M."/>
            <person name="Ikarashi T."/>
            <person name="Yamaguchi T."/>
        </authorList>
    </citation>
    <scope>NUCLEOTIDE SEQUENCE [LARGE SCALE GENOMIC DNA]</scope>
    <source>
        <strain evidence="4 5">IK01</strain>
    </source>
</reference>
<dbReference type="Pfam" id="PF07486">
    <property type="entry name" value="Hydrolase_2"/>
    <property type="match status" value="1"/>
</dbReference>
<evidence type="ECO:0000259" key="3">
    <source>
        <dbReference type="Pfam" id="PF07486"/>
    </source>
</evidence>
<dbReference type="Gene3D" id="1.10.10.2520">
    <property type="entry name" value="Cell wall hydrolase SleB, domain 1"/>
    <property type="match status" value="1"/>
</dbReference>
<name>A0ABQ6P890_9SPHN</name>
<proteinExistence type="predicted"/>
<dbReference type="EMBL" id="BTFW01000001">
    <property type="protein sequence ID" value="GMM61473.1"/>
    <property type="molecule type" value="Genomic_DNA"/>
</dbReference>
<accession>A0ABQ6P890</accession>
<feature type="region of interest" description="Disordered" evidence="1">
    <location>
        <begin position="60"/>
        <end position="83"/>
    </location>
</feature>
<evidence type="ECO:0000313" key="5">
    <source>
        <dbReference type="Proteomes" id="UP001187221"/>
    </source>
</evidence>
<evidence type="ECO:0000256" key="1">
    <source>
        <dbReference type="SAM" id="MobiDB-lite"/>
    </source>
</evidence>
<comment type="caution">
    <text evidence="4">The sequence shown here is derived from an EMBL/GenBank/DDBJ whole genome shotgun (WGS) entry which is preliminary data.</text>
</comment>
<gene>
    <name evidence="4" type="ORF">NUTIK01_22500</name>
</gene>
<dbReference type="RefSeq" id="WP_317975155.1">
    <property type="nucleotide sequence ID" value="NZ_BTFW01000001.1"/>
</dbReference>
<sequence>MSKTTFGKIVCALSAAAVLAALQFAAPASAAIEPFIAGQPDSVQQVASTLPAPVQPAVDAQADSDDANAMAPEPDTSTPAADPRQVECMAKVIIHEAANQPRRGRAAVAQVIHARMHDARFAKNACAVVRQRGQFFDVDAYNPRRDTTQWQDAVAIATQTLNGQGEDPVPGALFFHAVGSPMRGHTALGRIDGHLFYR</sequence>